<dbReference type="Proteomes" id="UP000016600">
    <property type="component" value="Unassembled WGS sequence"/>
</dbReference>
<evidence type="ECO:0000313" key="3">
    <source>
        <dbReference type="Proteomes" id="UP000016600"/>
    </source>
</evidence>
<feature type="region of interest" description="Disordered" evidence="1">
    <location>
        <begin position="36"/>
        <end position="69"/>
    </location>
</feature>
<protein>
    <submittedName>
        <fullName evidence="2">Uncharacterized protein</fullName>
    </submittedName>
</protein>
<accession>U2MFS7</accession>
<proteinExistence type="predicted"/>
<sequence>MKEMQEKKAYIQPRIEIVYIQHESLLNGASGNAGTIGQGHTAGDAKPGFLDESDEEENENCTSMNVWND</sequence>
<feature type="compositionally biased region" description="Polar residues" evidence="1">
    <location>
        <begin position="60"/>
        <end position="69"/>
    </location>
</feature>
<dbReference type="EMBL" id="AWET01000049">
    <property type="protein sequence ID" value="ERJ98133.1"/>
    <property type="molecule type" value="Genomic_DNA"/>
</dbReference>
<evidence type="ECO:0000313" key="2">
    <source>
        <dbReference type="EMBL" id="ERJ98133.1"/>
    </source>
</evidence>
<comment type="caution">
    <text evidence="2">The sequence shown here is derived from an EMBL/GenBank/DDBJ whole genome shotgun (WGS) entry which is preliminary data.</text>
</comment>
<dbReference type="PATRIC" id="fig|1081904.3.peg.2211"/>
<evidence type="ECO:0000256" key="1">
    <source>
        <dbReference type="SAM" id="MobiDB-lite"/>
    </source>
</evidence>
<name>U2MFS7_9BACT</name>
<reference evidence="2 3" key="1">
    <citation type="submission" date="2013-08" db="EMBL/GenBank/DDBJ databases">
        <authorList>
            <person name="Durkin A.S."/>
            <person name="Haft D.R."/>
            <person name="McCorrison J."/>
            <person name="Torralba M."/>
            <person name="Gillis M."/>
            <person name="Haft D.H."/>
            <person name="Methe B."/>
            <person name="Sutton G."/>
            <person name="Nelson K.E."/>
        </authorList>
    </citation>
    <scope>NUCLEOTIDE SEQUENCE [LARGE SCALE GENOMIC DNA]</scope>
    <source>
        <strain evidence="2 3">F0068</strain>
    </source>
</reference>
<dbReference type="AlphaFoldDB" id="U2MFS7"/>
<keyword evidence="3" id="KW-1185">Reference proteome</keyword>
<gene>
    <name evidence="2" type="ORF">HMPREF1218_2305</name>
</gene>
<organism evidence="2 3">
    <name type="scientific">Hoylesella pleuritidis F0068</name>
    <dbReference type="NCBI Taxonomy" id="1081904"/>
    <lineage>
        <taxon>Bacteria</taxon>
        <taxon>Pseudomonadati</taxon>
        <taxon>Bacteroidota</taxon>
        <taxon>Bacteroidia</taxon>
        <taxon>Bacteroidales</taxon>
        <taxon>Prevotellaceae</taxon>
        <taxon>Hoylesella</taxon>
    </lineage>
</organism>